<sequence>MMTNNRSNKWAFILYKESAPENYFEILESLQIPFILSPWHDKDINKKTGELLKPHKHGALFFESLKSQKQISDLLSKNLNTPKHIQQVHSPKGMYDYFTHAQNPEKTLYDINDIEIGCGFDVEKFLTEQDSDEYFSKIIDIIDENNFTEFEDLVHFARHKDTTLLKLIINKTYFFSKYLDSKRFNTDKMTK</sequence>
<feature type="domain" description="Replication protein RepB C-terminal" evidence="2">
    <location>
        <begin position="129"/>
        <end position="184"/>
    </location>
</feature>
<evidence type="ECO:0000259" key="2">
    <source>
        <dbReference type="Pfam" id="PF21861"/>
    </source>
</evidence>
<name>A0A6L6G6X6_STRUB</name>
<accession>A0A6L6G6X6</accession>
<organism evidence="3 4">
    <name type="scientific">Streptococcus uberis</name>
    <dbReference type="NCBI Taxonomy" id="1349"/>
    <lineage>
        <taxon>Bacteria</taxon>
        <taxon>Bacillati</taxon>
        <taxon>Bacillota</taxon>
        <taxon>Bacilli</taxon>
        <taxon>Lactobacillales</taxon>
        <taxon>Streptococcaceae</taxon>
        <taxon>Streptococcus</taxon>
    </lineage>
</organism>
<dbReference type="GO" id="GO:0003677">
    <property type="term" value="F:DNA binding"/>
    <property type="evidence" value="ECO:0007669"/>
    <property type="project" value="InterPro"/>
</dbReference>
<protein>
    <submittedName>
        <fullName evidence="3">Replication protein RepB</fullName>
    </submittedName>
</protein>
<dbReference type="InterPro" id="IPR053923">
    <property type="entry name" value="RepB_C"/>
</dbReference>
<dbReference type="GO" id="GO:0003916">
    <property type="term" value="F:DNA topoisomerase activity"/>
    <property type="evidence" value="ECO:0007669"/>
    <property type="project" value="InterPro"/>
</dbReference>
<dbReference type="Pfam" id="PF01719">
    <property type="entry name" value="Rep_OBD"/>
    <property type="match status" value="1"/>
</dbReference>
<reference evidence="3 4" key="1">
    <citation type="submission" date="2019-11" db="EMBL/GenBank/DDBJ databases">
        <title>Streptococcus uberis isolated from clinical mastitis cases on a southeastern Queensland dairy.</title>
        <authorList>
            <person name="Workentine M.L."/>
            <person name="Price R."/>
            <person name="Olchowy T."/>
        </authorList>
    </citation>
    <scope>NUCLEOTIDE SEQUENCE [LARGE SCALE GENOMIC DNA]</scope>
    <source>
        <strain evidence="3 4">OLC4459-A17</strain>
    </source>
</reference>
<dbReference type="GO" id="GO:0005727">
    <property type="term" value="C:extrachromosomal circular DNA"/>
    <property type="evidence" value="ECO:0007669"/>
    <property type="project" value="InterPro"/>
</dbReference>
<dbReference type="InterPro" id="IPR002631">
    <property type="entry name" value="Plasmid_rep_OBD"/>
</dbReference>
<gene>
    <name evidence="3" type="ORF">GKS16_02535</name>
</gene>
<dbReference type="EMBL" id="WLXI01000024">
    <property type="protein sequence ID" value="MTD01161.1"/>
    <property type="molecule type" value="Genomic_DNA"/>
</dbReference>
<dbReference type="Pfam" id="PF21861">
    <property type="entry name" value="RepB_C"/>
    <property type="match status" value="1"/>
</dbReference>
<evidence type="ECO:0000313" key="4">
    <source>
        <dbReference type="Proteomes" id="UP000483839"/>
    </source>
</evidence>
<proteinExistence type="predicted"/>
<evidence type="ECO:0000313" key="3">
    <source>
        <dbReference type="EMBL" id="MTD01161.1"/>
    </source>
</evidence>
<feature type="domain" description="Plasmid replication protein origin binding" evidence="1">
    <location>
        <begin position="3"/>
        <end position="123"/>
    </location>
</feature>
<comment type="caution">
    <text evidence="3">The sequence shown here is derived from an EMBL/GenBank/DDBJ whole genome shotgun (WGS) entry which is preliminary data.</text>
</comment>
<dbReference type="Proteomes" id="UP000483839">
    <property type="component" value="Unassembled WGS sequence"/>
</dbReference>
<dbReference type="AlphaFoldDB" id="A0A6L6G6X6"/>
<dbReference type="Gene3D" id="3.40.1310.30">
    <property type="match status" value="1"/>
</dbReference>
<dbReference type="GO" id="GO:0006260">
    <property type="term" value="P:DNA replication"/>
    <property type="evidence" value="ECO:0007669"/>
    <property type="project" value="InterPro"/>
</dbReference>
<evidence type="ECO:0000259" key="1">
    <source>
        <dbReference type="Pfam" id="PF01719"/>
    </source>
</evidence>